<name>A0A6N9NLU0_9FLAO</name>
<evidence type="ECO:0000259" key="3">
    <source>
        <dbReference type="Pfam" id="PF18962"/>
    </source>
</evidence>
<comment type="caution">
    <text evidence="4">The sequence shown here is derived from an EMBL/GenBank/DDBJ whole genome shotgun (WGS) entry which is preliminary data.</text>
</comment>
<dbReference type="SUPFAM" id="SSF50998">
    <property type="entry name" value="Quinoprotein alcohol dehydrogenase-like"/>
    <property type="match status" value="1"/>
</dbReference>
<dbReference type="Proteomes" id="UP000470771">
    <property type="component" value="Unassembled WGS sequence"/>
</dbReference>
<evidence type="ECO:0000313" key="4">
    <source>
        <dbReference type="EMBL" id="NBG65535.1"/>
    </source>
</evidence>
<evidence type="ECO:0000256" key="2">
    <source>
        <dbReference type="SAM" id="SignalP"/>
    </source>
</evidence>
<dbReference type="InterPro" id="IPR015943">
    <property type="entry name" value="WD40/YVTN_repeat-like_dom_sf"/>
</dbReference>
<evidence type="ECO:0000313" key="5">
    <source>
        <dbReference type="Proteomes" id="UP000470771"/>
    </source>
</evidence>
<reference evidence="4 5" key="1">
    <citation type="submission" date="2019-12" db="EMBL/GenBank/DDBJ databases">
        <authorList>
            <person name="Zhao J."/>
        </authorList>
    </citation>
    <scope>NUCLEOTIDE SEQUENCE [LARGE SCALE GENOMIC DNA]</scope>
    <source>
        <strain evidence="4 5">S-15</strain>
    </source>
</reference>
<evidence type="ECO:0000256" key="1">
    <source>
        <dbReference type="ARBA" id="ARBA00022729"/>
    </source>
</evidence>
<dbReference type="RefSeq" id="WP_160632488.1">
    <property type="nucleotide sequence ID" value="NZ_WWNE01000005.1"/>
</dbReference>
<dbReference type="InterPro" id="IPR026444">
    <property type="entry name" value="Secre_tail"/>
</dbReference>
<dbReference type="NCBIfam" id="TIGR04183">
    <property type="entry name" value="Por_Secre_tail"/>
    <property type="match status" value="1"/>
</dbReference>
<proteinExistence type="predicted"/>
<dbReference type="EMBL" id="WWNE01000005">
    <property type="protein sequence ID" value="NBG65535.1"/>
    <property type="molecule type" value="Genomic_DNA"/>
</dbReference>
<dbReference type="Gene3D" id="2.130.10.10">
    <property type="entry name" value="YVTN repeat-like/Quinoprotein amine dehydrogenase"/>
    <property type="match status" value="1"/>
</dbReference>
<feature type="chain" id="PRO_5026923285" evidence="2">
    <location>
        <begin position="20"/>
        <end position="419"/>
    </location>
</feature>
<accession>A0A6N9NLU0</accession>
<dbReference type="InterPro" id="IPR011047">
    <property type="entry name" value="Quinoprotein_ADH-like_sf"/>
</dbReference>
<sequence>MKKLLLIFVAAVAVNSASAQKVILVNGGQYGNNSSNVNVVTYDVATKVYTTIDTIQTQSVQELLIDGNTAYVAAQDSIVAYDLTTDKRVAATQFAGLSTKSIAVYNNYLLAGNWYGQTSNNLYIYDKTTLTLVDSVPQITKGVSSMLIYDTTLFVAQNYSTIGYTDSAGYLAVVNLNTMDYINDIQFNNNGEDLGYLIQDPSGNGLVAINSVSNTLSYYNYFFPFTSTDSIGFDISAHASKQTIFHDTLFLEMNNRIAAYNLLNRTIIDTNVVDYDSYAFTYDTLNNMFYATASDFFSFTEGKIFNRNGVLIDTMIVGYSPEVIGMYYNQVTSISEEVASQLNVSVYPNPTTDYLTISSKNNEASVQIRIVDLNGKVVYDGVKTSSFDLKLDLTSYPSGAYLLMALSGKNYTVQKIIKN</sequence>
<keyword evidence="5" id="KW-1185">Reference proteome</keyword>
<organism evidence="4 5">
    <name type="scientific">Acidiluteibacter ferrifornacis</name>
    <dbReference type="NCBI Taxonomy" id="2692424"/>
    <lineage>
        <taxon>Bacteria</taxon>
        <taxon>Pseudomonadati</taxon>
        <taxon>Bacteroidota</taxon>
        <taxon>Flavobacteriia</taxon>
        <taxon>Flavobacteriales</taxon>
        <taxon>Cryomorphaceae</taxon>
        <taxon>Acidiluteibacter</taxon>
    </lineage>
</organism>
<protein>
    <submittedName>
        <fullName evidence="4">T9SS type A sorting domain-containing protein</fullName>
    </submittedName>
</protein>
<feature type="signal peptide" evidence="2">
    <location>
        <begin position="1"/>
        <end position="19"/>
    </location>
</feature>
<dbReference type="AlphaFoldDB" id="A0A6N9NLU0"/>
<feature type="domain" description="Secretion system C-terminal sorting" evidence="3">
    <location>
        <begin position="346"/>
        <end position="417"/>
    </location>
</feature>
<keyword evidence="1 2" id="KW-0732">Signal</keyword>
<dbReference type="Pfam" id="PF18962">
    <property type="entry name" value="Por_Secre_tail"/>
    <property type="match status" value="1"/>
</dbReference>
<gene>
    <name evidence="4" type="ORF">GQN54_05370</name>
</gene>